<accession>A0A218W5A5</accession>
<dbReference type="EMBL" id="MTKT01005400">
    <property type="protein sequence ID" value="OWM67282.1"/>
    <property type="molecule type" value="Genomic_DNA"/>
</dbReference>
<evidence type="ECO:0000313" key="3">
    <source>
        <dbReference type="Proteomes" id="UP000197138"/>
    </source>
</evidence>
<dbReference type="EMBL" id="PGOL01008549">
    <property type="protein sequence ID" value="PKI31598.1"/>
    <property type="molecule type" value="Genomic_DNA"/>
</dbReference>
<evidence type="ECO:0008006" key="5">
    <source>
        <dbReference type="Google" id="ProtNLM"/>
    </source>
</evidence>
<gene>
    <name evidence="1" type="ORF">CDL15_Pgr000734</name>
    <name evidence="2" type="ORF">CRG98_047980</name>
</gene>
<reference evidence="1" key="2">
    <citation type="submission" date="2017-06" db="EMBL/GenBank/DDBJ databases">
        <title>The pomegranate genome and the genomics of punicalagin biosynthesis.</title>
        <authorList>
            <person name="Xu C."/>
        </authorList>
    </citation>
    <scope>NUCLEOTIDE SEQUENCE [LARGE SCALE GENOMIC DNA]</scope>
    <source>
        <tissue evidence="1">Fresh leaf</tissue>
    </source>
</reference>
<dbReference type="Proteomes" id="UP000197138">
    <property type="component" value="Unassembled WGS sequence"/>
</dbReference>
<evidence type="ECO:0000313" key="2">
    <source>
        <dbReference type="EMBL" id="PKI31598.1"/>
    </source>
</evidence>
<organism evidence="1 3">
    <name type="scientific">Punica granatum</name>
    <name type="common">Pomegranate</name>
    <dbReference type="NCBI Taxonomy" id="22663"/>
    <lineage>
        <taxon>Eukaryota</taxon>
        <taxon>Viridiplantae</taxon>
        <taxon>Streptophyta</taxon>
        <taxon>Embryophyta</taxon>
        <taxon>Tracheophyta</taxon>
        <taxon>Spermatophyta</taxon>
        <taxon>Magnoliopsida</taxon>
        <taxon>eudicotyledons</taxon>
        <taxon>Gunneridae</taxon>
        <taxon>Pentapetalae</taxon>
        <taxon>rosids</taxon>
        <taxon>malvids</taxon>
        <taxon>Myrtales</taxon>
        <taxon>Lythraceae</taxon>
        <taxon>Punica</taxon>
    </lineage>
</organism>
<reference evidence="3" key="1">
    <citation type="journal article" date="2017" name="Plant J.">
        <title>The pomegranate (Punica granatum L.) genome and the genomics of punicalagin biosynthesis.</title>
        <authorList>
            <person name="Qin G."/>
            <person name="Xu C."/>
            <person name="Ming R."/>
            <person name="Tang H."/>
            <person name="Guyot R."/>
            <person name="Kramer E.M."/>
            <person name="Hu Y."/>
            <person name="Yi X."/>
            <person name="Qi Y."/>
            <person name="Xu X."/>
            <person name="Gao Z."/>
            <person name="Pan H."/>
            <person name="Jian J."/>
            <person name="Tian Y."/>
            <person name="Yue Z."/>
            <person name="Xu Y."/>
        </authorList>
    </citation>
    <scope>NUCLEOTIDE SEQUENCE [LARGE SCALE GENOMIC DNA]</scope>
    <source>
        <strain evidence="3">cv. Dabenzi</strain>
    </source>
</reference>
<reference evidence="2 4" key="3">
    <citation type="submission" date="2017-11" db="EMBL/GenBank/DDBJ databases">
        <title>De-novo sequencing of pomegranate (Punica granatum L.) genome.</title>
        <authorList>
            <person name="Akparov Z."/>
            <person name="Amiraslanov A."/>
            <person name="Hajiyeva S."/>
            <person name="Abbasov M."/>
            <person name="Kaur K."/>
            <person name="Hamwieh A."/>
            <person name="Solovyev V."/>
            <person name="Salamov A."/>
            <person name="Braich B."/>
            <person name="Kosarev P."/>
            <person name="Mahmoud A."/>
            <person name="Hajiyev E."/>
            <person name="Babayeva S."/>
            <person name="Izzatullayeva V."/>
            <person name="Mammadov A."/>
            <person name="Mammadov A."/>
            <person name="Sharifova S."/>
            <person name="Ojaghi J."/>
            <person name="Eynullazada K."/>
            <person name="Bayramov B."/>
            <person name="Abdulazimova A."/>
            <person name="Shahmuradov I."/>
        </authorList>
    </citation>
    <scope>NUCLEOTIDE SEQUENCE [LARGE SCALE GENOMIC DNA]</scope>
    <source>
        <strain evidence="2">AG2017</strain>
        <strain evidence="4">cv. AG2017</strain>
        <tissue evidence="2">Leaf</tissue>
    </source>
</reference>
<evidence type="ECO:0000313" key="4">
    <source>
        <dbReference type="Proteomes" id="UP000233551"/>
    </source>
</evidence>
<dbReference type="AlphaFoldDB" id="A0A218W5A5"/>
<evidence type="ECO:0000313" key="1">
    <source>
        <dbReference type="EMBL" id="OWM67282.1"/>
    </source>
</evidence>
<name>A0A218W5A5_PUNGR</name>
<keyword evidence="4" id="KW-1185">Reference proteome</keyword>
<protein>
    <recommendedName>
        <fullName evidence="5">MADS-box domain-containing protein</fullName>
    </recommendedName>
</protein>
<comment type="caution">
    <text evidence="1">The sequence shown here is derived from an EMBL/GenBank/DDBJ whole genome shotgun (WGS) entry which is preliminary data.</text>
</comment>
<proteinExistence type="predicted"/>
<dbReference type="Proteomes" id="UP000233551">
    <property type="component" value="Unassembled WGS sequence"/>
</dbReference>
<sequence length="179" mass="20162">MVQPSALQLAPLARPQVVVLVAPEARNVPIPEGRLALLIRTACEFCTLCNIESPTIFITLGGTPHSFSLPEINNANNTRRLGGQAIPGIILGWEAAAGRVHALHQLNDSYMRMIWQLRVIRRRWEDQNGVKGKSWEPFEEPICPLTEFTYSELIDLKEWLGRLMEKIAARKVQLLAQMI</sequence>